<gene>
    <name evidence="2" type="primary">sufD_2</name>
    <name evidence="2" type="ORF">NCTC11166_03370</name>
</gene>
<feature type="domain" description="SUF system FeS cluster assembly SufBD core" evidence="1">
    <location>
        <begin position="121"/>
        <end position="348"/>
    </location>
</feature>
<dbReference type="SUPFAM" id="SSF101960">
    <property type="entry name" value="Stabilizer of iron transporter SufD"/>
    <property type="match status" value="1"/>
</dbReference>
<dbReference type="InterPro" id="IPR011542">
    <property type="entry name" value="SUF_FeS_clus_asmbl_SufD"/>
</dbReference>
<dbReference type="PANTHER" id="PTHR43575:SF1">
    <property type="entry name" value="PROTEIN ABCI7, CHLOROPLASTIC"/>
    <property type="match status" value="1"/>
</dbReference>
<name>A0A2X1CTV2_BREVE</name>
<dbReference type="AlphaFoldDB" id="A0A2X1CTV2"/>
<dbReference type="Pfam" id="PF01458">
    <property type="entry name" value="SUFBD_core"/>
    <property type="match status" value="1"/>
</dbReference>
<reference evidence="2 3" key="1">
    <citation type="submission" date="2018-06" db="EMBL/GenBank/DDBJ databases">
        <authorList>
            <consortium name="Pathogen Informatics"/>
            <person name="Doyle S."/>
        </authorList>
    </citation>
    <scope>NUCLEOTIDE SEQUENCE [LARGE SCALE GENOMIC DNA]</scope>
    <source>
        <strain evidence="2 3">NCTC11166</strain>
    </source>
</reference>
<evidence type="ECO:0000259" key="1">
    <source>
        <dbReference type="Pfam" id="PF01458"/>
    </source>
</evidence>
<evidence type="ECO:0000313" key="2">
    <source>
        <dbReference type="EMBL" id="SPU57661.1"/>
    </source>
</evidence>
<dbReference type="NCBIfam" id="TIGR01981">
    <property type="entry name" value="sufD"/>
    <property type="match status" value="1"/>
</dbReference>
<dbReference type="InterPro" id="IPR055346">
    <property type="entry name" value="Fe-S_cluster_assembly_SufBD"/>
</dbReference>
<dbReference type="Proteomes" id="UP000251186">
    <property type="component" value="Unassembled WGS sequence"/>
</dbReference>
<proteinExistence type="predicted"/>
<dbReference type="InterPro" id="IPR037284">
    <property type="entry name" value="SUF_FeS_clus_asmbl_SufBD_sf"/>
</dbReference>
<dbReference type="EMBL" id="UAQP01000019">
    <property type="protein sequence ID" value="SPU57661.1"/>
    <property type="molecule type" value="Genomic_DNA"/>
</dbReference>
<accession>A0A2X1CTV2</accession>
<dbReference type="RefSeq" id="WP_181669238.1">
    <property type="nucleotide sequence ID" value="NZ_UAQP01000019.1"/>
</dbReference>
<dbReference type="PANTHER" id="PTHR43575">
    <property type="entry name" value="PROTEIN ABCI7, CHLOROPLASTIC"/>
    <property type="match status" value="1"/>
</dbReference>
<dbReference type="GO" id="GO:0016226">
    <property type="term" value="P:iron-sulfur cluster assembly"/>
    <property type="evidence" value="ECO:0007669"/>
    <property type="project" value="InterPro"/>
</dbReference>
<evidence type="ECO:0000313" key="3">
    <source>
        <dbReference type="Proteomes" id="UP000251186"/>
    </source>
</evidence>
<protein>
    <submittedName>
        <fullName evidence="2">FeS cluster assembly protein sufD</fullName>
    </submittedName>
</protein>
<dbReference type="InterPro" id="IPR000825">
    <property type="entry name" value="SUF_FeS_clus_asmbl_SufBD_core"/>
</dbReference>
<organism evidence="2 3">
    <name type="scientific">Brevundimonas vesicularis</name>
    <name type="common">Pseudomonas vesicularis</name>
    <dbReference type="NCBI Taxonomy" id="41276"/>
    <lineage>
        <taxon>Bacteria</taxon>
        <taxon>Pseudomonadati</taxon>
        <taxon>Pseudomonadota</taxon>
        <taxon>Alphaproteobacteria</taxon>
        <taxon>Caulobacterales</taxon>
        <taxon>Caulobacteraceae</taxon>
        <taxon>Brevundimonas</taxon>
    </lineage>
</organism>
<sequence>MSDSMITELLVHTGDSAAKQKALAYPSLSRAESWRWTPLKALRSISRRVDCAAYQYDFPDAVQVSETDEARDLDMAFLHSQIDAPFAAVNMALADDVLHIRIPAQTFEQPLAIHLDAVGKKWQFSRMLIEVAAEAKAALWLDMRAEREAAQLPLIALEVGANSEFDMVLWLGAADEGAANTQCAYIGAKQQAHSKLRINAVQSGAALARVDVQAEIHGAEAEFLFGGVQMLSGEQVGDYHVNVRHMSEGSQSNQVVRGALRDKSNGIFDGMIYVAHGAQQTDAKQDSRYILLSNEAKSHSVPRLEIYADDVQCAHGSTVGFLDPESLFYLQSRGIDLETAQVMLISSFLHEAVVVEHGALAANLHEAISQTWTGGDED</sequence>